<keyword evidence="3" id="KW-1185">Reference proteome</keyword>
<organism evidence="2 3">
    <name type="scientific">Massariosphaeria phaeospora</name>
    <dbReference type="NCBI Taxonomy" id="100035"/>
    <lineage>
        <taxon>Eukaryota</taxon>
        <taxon>Fungi</taxon>
        <taxon>Dikarya</taxon>
        <taxon>Ascomycota</taxon>
        <taxon>Pezizomycotina</taxon>
        <taxon>Dothideomycetes</taxon>
        <taxon>Pleosporomycetidae</taxon>
        <taxon>Pleosporales</taxon>
        <taxon>Pleosporales incertae sedis</taxon>
        <taxon>Massariosphaeria</taxon>
    </lineage>
</organism>
<name>A0A7C8I9N8_9PLEO</name>
<dbReference type="AlphaFoldDB" id="A0A7C8I9N8"/>
<protein>
    <submittedName>
        <fullName evidence="2">Uncharacterized protein</fullName>
    </submittedName>
</protein>
<proteinExistence type="predicted"/>
<evidence type="ECO:0000256" key="1">
    <source>
        <dbReference type="SAM" id="SignalP"/>
    </source>
</evidence>
<dbReference type="EMBL" id="JAADJZ010000006">
    <property type="protein sequence ID" value="KAF2874154.1"/>
    <property type="molecule type" value="Genomic_DNA"/>
</dbReference>
<sequence length="165" mass="17887">MHFTSVVGFAILAATAAAAPSSKPLVARDSCGSWYDKALGPETAGVVPGGGKTCTNIKKAGESPDNGSVYQFDISGSCEYCVHYYDDNCERKFFTSWYDTKPERHYEQILTTGYLAAPRPERASNARASVSFPSIFPSSLPTSCVCAALFIFLRCESSRVDSLLR</sequence>
<dbReference type="Proteomes" id="UP000481861">
    <property type="component" value="Unassembled WGS sequence"/>
</dbReference>
<keyword evidence="1" id="KW-0732">Signal</keyword>
<feature type="chain" id="PRO_5029006631" evidence="1">
    <location>
        <begin position="19"/>
        <end position="165"/>
    </location>
</feature>
<accession>A0A7C8I9N8</accession>
<evidence type="ECO:0000313" key="3">
    <source>
        <dbReference type="Proteomes" id="UP000481861"/>
    </source>
</evidence>
<evidence type="ECO:0000313" key="2">
    <source>
        <dbReference type="EMBL" id="KAF2874154.1"/>
    </source>
</evidence>
<feature type="signal peptide" evidence="1">
    <location>
        <begin position="1"/>
        <end position="18"/>
    </location>
</feature>
<reference evidence="2 3" key="1">
    <citation type="submission" date="2020-01" db="EMBL/GenBank/DDBJ databases">
        <authorList>
            <consortium name="DOE Joint Genome Institute"/>
            <person name="Haridas S."/>
            <person name="Albert R."/>
            <person name="Binder M."/>
            <person name="Bloem J."/>
            <person name="Labutti K."/>
            <person name="Salamov A."/>
            <person name="Andreopoulos B."/>
            <person name="Baker S.E."/>
            <person name="Barry K."/>
            <person name="Bills G."/>
            <person name="Bluhm B.H."/>
            <person name="Cannon C."/>
            <person name="Castanera R."/>
            <person name="Culley D.E."/>
            <person name="Daum C."/>
            <person name="Ezra D."/>
            <person name="Gonzalez J.B."/>
            <person name="Henrissat B."/>
            <person name="Kuo A."/>
            <person name="Liang C."/>
            <person name="Lipzen A."/>
            <person name="Lutzoni F."/>
            <person name="Magnuson J."/>
            <person name="Mondo S."/>
            <person name="Nolan M."/>
            <person name="Ohm R."/>
            <person name="Pangilinan J."/>
            <person name="Park H.-J.H."/>
            <person name="Ramirez L."/>
            <person name="Alfaro M."/>
            <person name="Sun H."/>
            <person name="Tritt A."/>
            <person name="Yoshinaga Y."/>
            <person name="Zwiers L.-H.L."/>
            <person name="Turgeon B.G."/>
            <person name="Goodwin S.B."/>
            <person name="Spatafora J.W."/>
            <person name="Crous P.W."/>
            <person name="Grigoriev I.V."/>
        </authorList>
    </citation>
    <scope>NUCLEOTIDE SEQUENCE [LARGE SCALE GENOMIC DNA]</scope>
    <source>
        <strain evidence="2 3">CBS 611.86</strain>
    </source>
</reference>
<comment type="caution">
    <text evidence="2">The sequence shown here is derived from an EMBL/GenBank/DDBJ whole genome shotgun (WGS) entry which is preliminary data.</text>
</comment>
<gene>
    <name evidence="2" type="ORF">BDV95DRAFT_592275</name>
</gene>